<proteinExistence type="predicted"/>
<organism evidence="4 5">
    <name type="scientific">Pontivivens nitratireducens</name>
    <dbReference type="NCBI Taxonomy" id="2758038"/>
    <lineage>
        <taxon>Bacteria</taxon>
        <taxon>Pseudomonadati</taxon>
        <taxon>Pseudomonadota</taxon>
        <taxon>Alphaproteobacteria</taxon>
        <taxon>Rhodobacterales</taxon>
        <taxon>Paracoccaceae</taxon>
        <taxon>Pontivivens</taxon>
    </lineage>
</organism>
<protein>
    <submittedName>
        <fullName evidence="4">Uncharacterized protein</fullName>
    </submittedName>
</protein>
<evidence type="ECO:0000256" key="2">
    <source>
        <dbReference type="ARBA" id="ARBA00023054"/>
    </source>
</evidence>
<gene>
    <name evidence="4" type="ORF">G8E03_15080</name>
</gene>
<evidence type="ECO:0000313" key="4">
    <source>
        <dbReference type="EMBL" id="QIK42178.1"/>
    </source>
</evidence>
<dbReference type="InterPro" id="IPR050465">
    <property type="entry name" value="UPF0194_transport"/>
</dbReference>
<comment type="subcellular location">
    <subcellularLocation>
        <location evidence="1">Cell envelope</location>
    </subcellularLocation>
</comment>
<evidence type="ECO:0000313" key="5">
    <source>
        <dbReference type="Proteomes" id="UP000500791"/>
    </source>
</evidence>
<dbReference type="Proteomes" id="UP000500791">
    <property type="component" value="Plasmid unnamed2"/>
</dbReference>
<sequence>MSVAPGGPGTGALDAIGAPVDLLALIVGGVATPLIGPPPGAELRALIPEFESERPGARRLAGGRLAVHVPLGDGRAHLWQVGDGDVALPHLIRTLVRASRQIAFQNSAPVAAAPAENRWRMPLFQSLASLPKRMKTRRLVALERLAAATGWTGLAFIEIKGGRARKVHRLSPTADLRSDSLRIFANRMIAEDQLVLAVDARRIGDGPADLELFCEEHRISGFVIARPAEDGLALYVEGMPPPDEVVEAQAALSVAFPKRVRGTGGWVRRGLAAAAVVALIAFLAWPVRFEVTAPGELRPATSEIVIAAEEARLASVLVSVGQSVSTGDVIATLVSDPLDEARDEAALTQLLEGLSAQEALAAGDYARYQLAQQRQDIAALRVARLDQRIDALVLTAPQDGRIADLISRGEVGAMMNAGTSVAEVQVGNRMRALLRLAAIDAPLVRSGTEGTFVLRGISGRSWPVTIIEDPIASRREEGDVVLLVLAEIAEADAALFKGLTGIARLDLGERPRVAVLLRPLAEWVRLKAWEKLGIEL</sequence>
<dbReference type="EMBL" id="CP049813">
    <property type="protein sequence ID" value="QIK42178.1"/>
    <property type="molecule type" value="Genomic_DNA"/>
</dbReference>
<geneLocation type="plasmid" evidence="4 5">
    <name>unnamed2</name>
</geneLocation>
<dbReference type="PANTHER" id="PTHR32347:SF23">
    <property type="entry name" value="BLL5650 PROTEIN"/>
    <property type="match status" value="1"/>
</dbReference>
<keyword evidence="2" id="KW-0175">Coiled coil</keyword>
<dbReference type="PANTHER" id="PTHR32347">
    <property type="entry name" value="EFFLUX SYSTEM COMPONENT YKNX-RELATED"/>
    <property type="match status" value="1"/>
</dbReference>
<accession>A0A6G7VQP6</accession>
<evidence type="ECO:0000256" key="1">
    <source>
        <dbReference type="ARBA" id="ARBA00004196"/>
    </source>
</evidence>
<keyword evidence="4" id="KW-0614">Plasmid</keyword>
<evidence type="ECO:0000256" key="3">
    <source>
        <dbReference type="SAM" id="Phobius"/>
    </source>
</evidence>
<dbReference type="AlphaFoldDB" id="A0A6G7VQP6"/>
<dbReference type="GO" id="GO:0030313">
    <property type="term" value="C:cell envelope"/>
    <property type="evidence" value="ECO:0007669"/>
    <property type="project" value="UniProtKB-SubCell"/>
</dbReference>
<keyword evidence="5" id="KW-1185">Reference proteome</keyword>
<name>A0A6G7VQP6_9RHOB</name>
<feature type="transmembrane region" description="Helical" evidence="3">
    <location>
        <begin position="266"/>
        <end position="285"/>
    </location>
</feature>
<keyword evidence="3" id="KW-0472">Membrane</keyword>
<keyword evidence="3" id="KW-0812">Transmembrane</keyword>
<keyword evidence="3" id="KW-1133">Transmembrane helix</keyword>
<reference evidence="4 5" key="1">
    <citation type="submission" date="2020-03" db="EMBL/GenBank/DDBJ databases">
        <title>Complete genome sequence of Monaibacterium sp. ALG8 with diverse plasmids.</title>
        <authorList>
            <person name="Sun C."/>
        </authorList>
    </citation>
    <scope>NUCLEOTIDE SEQUENCE [LARGE SCALE GENOMIC DNA]</scope>
    <source>
        <strain evidence="4 5">ALG8</strain>
        <plasmid evidence="4 5">unnamed2</plasmid>
    </source>
</reference>
<dbReference type="KEGG" id="mon:G8E03_15080"/>
<dbReference type="RefSeq" id="WP_166194438.1">
    <property type="nucleotide sequence ID" value="NZ_CP049813.1"/>
</dbReference>